<evidence type="ECO:0000256" key="12">
    <source>
        <dbReference type="RuleBase" id="RU003651"/>
    </source>
</evidence>
<dbReference type="InterPro" id="IPR014851">
    <property type="entry name" value="BCS1_N"/>
</dbReference>
<evidence type="ECO:0000256" key="5">
    <source>
        <dbReference type="ARBA" id="ARBA00022792"/>
    </source>
</evidence>
<keyword evidence="9" id="KW-0496">Mitochondrion</keyword>
<feature type="region of interest" description="Disordered" evidence="13">
    <location>
        <begin position="481"/>
        <end position="523"/>
    </location>
</feature>
<dbReference type="GO" id="GO:0016887">
    <property type="term" value="F:ATP hydrolysis activity"/>
    <property type="evidence" value="ECO:0007669"/>
    <property type="project" value="InterPro"/>
</dbReference>
<dbReference type="PANTHER" id="PTHR23070">
    <property type="entry name" value="BCS1 AAA-TYPE ATPASE"/>
    <property type="match status" value="1"/>
</dbReference>
<evidence type="ECO:0000313" key="16">
    <source>
        <dbReference type="EMBL" id="KAF6818020.1"/>
    </source>
</evidence>
<evidence type="ECO:0000259" key="14">
    <source>
        <dbReference type="SMART" id="SM00382"/>
    </source>
</evidence>
<keyword evidence="4 12" id="KW-0547">Nucleotide-binding</keyword>
<name>A0A8H6JRV2_9PEZI</name>
<proteinExistence type="inferred from homology"/>
<evidence type="ECO:0000256" key="11">
    <source>
        <dbReference type="ARBA" id="ARBA00048778"/>
    </source>
</evidence>
<dbReference type="Proteomes" id="UP000652219">
    <property type="component" value="Unassembled WGS sequence"/>
</dbReference>
<dbReference type="SMART" id="SM00382">
    <property type="entry name" value="AAA"/>
    <property type="match status" value="1"/>
</dbReference>
<evidence type="ECO:0000256" key="1">
    <source>
        <dbReference type="ARBA" id="ARBA00004434"/>
    </source>
</evidence>
<evidence type="ECO:0000256" key="3">
    <source>
        <dbReference type="ARBA" id="ARBA00022692"/>
    </source>
</evidence>
<dbReference type="InterPro" id="IPR001270">
    <property type="entry name" value="ClpA/B"/>
</dbReference>
<reference evidence="16 17" key="1">
    <citation type="journal article" date="2020" name="Phytopathology">
        <title>Genome Sequence Resources of Colletotrichum truncatum, C. plurivorum, C. musicola, and C. sojae: Four Species Pathogenic to Soybean (Glycine max).</title>
        <authorList>
            <person name="Rogerio F."/>
            <person name="Boufleur T.R."/>
            <person name="Ciampi-Guillardi M."/>
            <person name="Sukno S.A."/>
            <person name="Thon M.R."/>
            <person name="Massola Junior N.S."/>
            <person name="Baroncelli R."/>
        </authorList>
    </citation>
    <scope>NUCLEOTIDE SEQUENCE [LARGE SCALE GENOMIC DNA]</scope>
    <source>
        <strain evidence="16 17">LFN0009</strain>
    </source>
</reference>
<dbReference type="GO" id="GO:0005524">
    <property type="term" value="F:ATP binding"/>
    <property type="evidence" value="ECO:0007669"/>
    <property type="project" value="UniProtKB-KW"/>
</dbReference>
<keyword evidence="17" id="KW-1185">Reference proteome</keyword>
<comment type="similarity">
    <text evidence="2">Belongs to the AAA ATPase family. BCS1 subfamily.</text>
</comment>
<dbReference type="Pfam" id="PF25426">
    <property type="entry name" value="AAA_lid_BCS1"/>
    <property type="match status" value="1"/>
</dbReference>
<evidence type="ECO:0000256" key="4">
    <source>
        <dbReference type="ARBA" id="ARBA00022741"/>
    </source>
</evidence>
<dbReference type="InterPro" id="IPR057495">
    <property type="entry name" value="AAA_lid_BCS1"/>
</dbReference>
<evidence type="ECO:0000256" key="8">
    <source>
        <dbReference type="ARBA" id="ARBA00022989"/>
    </source>
</evidence>
<dbReference type="PRINTS" id="PR00300">
    <property type="entry name" value="CLPPROTEASEA"/>
</dbReference>
<evidence type="ECO:0000313" key="17">
    <source>
        <dbReference type="Proteomes" id="UP000652219"/>
    </source>
</evidence>
<keyword evidence="6" id="KW-0378">Hydrolase</keyword>
<evidence type="ECO:0000256" key="9">
    <source>
        <dbReference type="ARBA" id="ARBA00023128"/>
    </source>
</evidence>
<comment type="subcellular location">
    <subcellularLocation>
        <location evidence="1">Mitochondrion inner membrane</location>
        <topology evidence="1">Single-pass membrane protein</topology>
    </subcellularLocation>
</comment>
<keyword evidence="10" id="KW-0472">Membrane</keyword>
<dbReference type="PROSITE" id="PS00674">
    <property type="entry name" value="AAA"/>
    <property type="match status" value="1"/>
</dbReference>
<dbReference type="SUPFAM" id="SSF52540">
    <property type="entry name" value="P-loop containing nucleoside triphosphate hydrolases"/>
    <property type="match status" value="1"/>
</dbReference>
<dbReference type="Gene3D" id="3.40.50.300">
    <property type="entry name" value="P-loop containing nucleotide triphosphate hydrolases"/>
    <property type="match status" value="1"/>
</dbReference>
<evidence type="ECO:0000256" key="6">
    <source>
        <dbReference type="ARBA" id="ARBA00022801"/>
    </source>
</evidence>
<dbReference type="AlphaFoldDB" id="A0A8H6JRV2"/>
<feature type="domain" description="BCS1 N-terminal" evidence="15">
    <location>
        <begin position="48"/>
        <end position="231"/>
    </location>
</feature>
<sequence>MENNSLPYASEPAGGLAASLKPFFPGFDPAALSKKLGFEVSYLIPIVLPLAMAAFNLARSYFTASAGTGIDYVTSTAVISKKDDVHDALMAWISRQSFNTHPRHFSACSDSQVRDNYPSQLSGRNQKPLLFKPRFGTQWFWYKGWPVMLTHSNIEEQKNHGVSTVEAISLRCFHYVPSVLRELLKEAYSDYLVRDETKITIYNGSFGAHGDSYNSHWTRLMERRPRSLRTVITSPGLKESIVDDITDYLSPQTQSWYRDCGISWKRGFLFTGPPGTGKTSFSLALAGHFKLRIYTVSLASADASEESLAFLFRTLPEACIVLLEDIDAAGLTSTRATSKTVENRGKRASSEQDKISLSGLLNLLDGTASQEGRILIMTTNHAEHLDKALLRPGRVDMTVNFTLSDRFMFAAIFRNIYSKFSENPKEQTTVDGLSEEFAAKIPPAEFSPAELQGYLLHHRGNPEAAVVGAGDWVGVSRLDRTSGQDAKAIPPQKQLENADGPGEGGGKDASVEEILGGQSKKDD</sequence>
<comment type="catalytic activity">
    <reaction evidence="11">
        <text>ATP + H2O = ADP + phosphate + H(+)</text>
        <dbReference type="Rhea" id="RHEA:13065"/>
        <dbReference type="ChEBI" id="CHEBI:15377"/>
        <dbReference type="ChEBI" id="CHEBI:15378"/>
        <dbReference type="ChEBI" id="CHEBI:30616"/>
        <dbReference type="ChEBI" id="CHEBI:43474"/>
        <dbReference type="ChEBI" id="CHEBI:456216"/>
    </reaction>
    <physiologicalReaction direction="left-to-right" evidence="11">
        <dbReference type="Rhea" id="RHEA:13066"/>
    </physiologicalReaction>
</comment>
<evidence type="ECO:0000256" key="7">
    <source>
        <dbReference type="ARBA" id="ARBA00022840"/>
    </source>
</evidence>
<dbReference type="InterPro" id="IPR003960">
    <property type="entry name" value="ATPase_AAA_CS"/>
</dbReference>
<keyword evidence="7 12" id="KW-0067">ATP-binding</keyword>
<protein>
    <submittedName>
        <fullName evidence="16">Mitochondrial chaperone bcs1</fullName>
    </submittedName>
</protein>
<dbReference type="Pfam" id="PF08740">
    <property type="entry name" value="BCS1_N"/>
    <property type="match status" value="1"/>
</dbReference>
<accession>A0A8H6JRV2</accession>
<dbReference type="InterPro" id="IPR027417">
    <property type="entry name" value="P-loop_NTPase"/>
</dbReference>
<evidence type="ECO:0000256" key="13">
    <source>
        <dbReference type="SAM" id="MobiDB-lite"/>
    </source>
</evidence>
<keyword evidence="8" id="KW-1133">Transmembrane helix</keyword>
<dbReference type="InterPro" id="IPR003593">
    <property type="entry name" value="AAA+_ATPase"/>
</dbReference>
<dbReference type="SMART" id="SM01024">
    <property type="entry name" value="BCS1_N"/>
    <property type="match status" value="1"/>
</dbReference>
<dbReference type="InterPro" id="IPR003959">
    <property type="entry name" value="ATPase_AAA_core"/>
</dbReference>
<gene>
    <name evidence="16" type="ORF">CSOJ01_02157</name>
</gene>
<dbReference type="GO" id="GO:0005743">
    <property type="term" value="C:mitochondrial inner membrane"/>
    <property type="evidence" value="ECO:0007669"/>
    <property type="project" value="UniProtKB-SubCell"/>
</dbReference>
<dbReference type="InterPro" id="IPR050747">
    <property type="entry name" value="Mitochondrial_chaperone_BCS1"/>
</dbReference>
<organism evidence="16 17">
    <name type="scientific">Colletotrichum sojae</name>
    <dbReference type="NCBI Taxonomy" id="2175907"/>
    <lineage>
        <taxon>Eukaryota</taxon>
        <taxon>Fungi</taxon>
        <taxon>Dikarya</taxon>
        <taxon>Ascomycota</taxon>
        <taxon>Pezizomycotina</taxon>
        <taxon>Sordariomycetes</taxon>
        <taxon>Hypocreomycetidae</taxon>
        <taxon>Glomerellales</taxon>
        <taxon>Glomerellaceae</taxon>
        <taxon>Colletotrichum</taxon>
        <taxon>Colletotrichum orchidearum species complex</taxon>
    </lineage>
</organism>
<evidence type="ECO:0000256" key="2">
    <source>
        <dbReference type="ARBA" id="ARBA00007448"/>
    </source>
</evidence>
<dbReference type="Pfam" id="PF00004">
    <property type="entry name" value="AAA"/>
    <property type="match status" value="1"/>
</dbReference>
<dbReference type="EMBL" id="WIGN01000018">
    <property type="protein sequence ID" value="KAF6818020.1"/>
    <property type="molecule type" value="Genomic_DNA"/>
</dbReference>
<evidence type="ECO:0000259" key="15">
    <source>
        <dbReference type="SMART" id="SM01024"/>
    </source>
</evidence>
<evidence type="ECO:0000256" key="10">
    <source>
        <dbReference type="ARBA" id="ARBA00023136"/>
    </source>
</evidence>
<feature type="domain" description="AAA+ ATPase" evidence="14">
    <location>
        <begin position="264"/>
        <end position="405"/>
    </location>
</feature>
<comment type="caution">
    <text evidence="16">The sequence shown here is derived from an EMBL/GenBank/DDBJ whole genome shotgun (WGS) entry which is preliminary data.</text>
</comment>
<keyword evidence="3" id="KW-0812">Transmembrane</keyword>
<keyword evidence="5" id="KW-0999">Mitochondrion inner membrane</keyword>